<dbReference type="Proteomes" id="UP000322245">
    <property type="component" value="Unassembled WGS sequence"/>
</dbReference>
<organism evidence="2 3">
    <name type="scientific">Cryptococcus floricola</name>
    <dbReference type="NCBI Taxonomy" id="2591691"/>
    <lineage>
        <taxon>Eukaryota</taxon>
        <taxon>Fungi</taxon>
        <taxon>Dikarya</taxon>
        <taxon>Basidiomycota</taxon>
        <taxon>Agaricomycotina</taxon>
        <taxon>Tremellomycetes</taxon>
        <taxon>Tremellales</taxon>
        <taxon>Cryptococcaceae</taxon>
        <taxon>Cryptococcus</taxon>
    </lineage>
</organism>
<keyword evidence="3" id="KW-1185">Reference proteome</keyword>
<comment type="caution">
    <text evidence="2">The sequence shown here is derived from an EMBL/GenBank/DDBJ whole genome shotgun (WGS) entry which is preliminary data.</text>
</comment>
<gene>
    <name evidence="2" type="ORF">B9479_003398</name>
</gene>
<name>A0A5D3AWW0_9TREE</name>
<feature type="region of interest" description="Disordered" evidence="1">
    <location>
        <begin position="163"/>
        <end position="188"/>
    </location>
</feature>
<reference evidence="2 3" key="1">
    <citation type="submission" date="2017-05" db="EMBL/GenBank/DDBJ databases">
        <title>The Genome Sequence of Tsuchiyaea wingfieldii DSM 27421.</title>
        <authorList>
            <person name="Cuomo C."/>
            <person name="Passer A."/>
            <person name="Billmyre B."/>
            <person name="Heitman J."/>
        </authorList>
    </citation>
    <scope>NUCLEOTIDE SEQUENCE [LARGE SCALE GENOMIC DNA]</scope>
    <source>
        <strain evidence="2 3">DSM 27421</strain>
    </source>
</reference>
<dbReference type="AlphaFoldDB" id="A0A5D3AWW0"/>
<proteinExistence type="predicted"/>
<dbReference type="EMBL" id="NIDF01000032">
    <property type="protein sequence ID" value="TYJ55875.1"/>
    <property type="molecule type" value="Genomic_DNA"/>
</dbReference>
<evidence type="ECO:0000256" key="1">
    <source>
        <dbReference type="SAM" id="MobiDB-lite"/>
    </source>
</evidence>
<evidence type="ECO:0000313" key="3">
    <source>
        <dbReference type="Proteomes" id="UP000322245"/>
    </source>
</evidence>
<protein>
    <submittedName>
        <fullName evidence="2">Uncharacterized protein</fullName>
    </submittedName>
</protein>
<evidence type="ECO:0000313" key="2">
    <source>
        <dbReference type="EMBL" id="TYJ55875.1"/>
    </source>
</evidence>
<sequence>MEEKATDWEAGQFSTEPDTPHHAHLAALLARVVIAHRWVHRSFRDDSSSRNFDAREKERREALAISLDTLRYGSDSKHLYFAYGSFFLQKVFDTQIAVIMLDRPSIAYILTLLQECSQRLEEAAAYPASTAAFHASFLRHLMASCEQVMQQVTDLASDLSTTSGHTASQVAEPNGDIERSSMVNTSSV</sequence>
<accession>A0A5D3AWW0</accession>